<dbReference type="Proteomes" id="UP000000593">
    <property type="component" value="Plasmid pPBPR1"/>
</dbReference>
<sequence length="164" mass="19099">MIQTYLRNGKNKQRHQHKPRRYRHQITDHGAPMSSYAMNEYLTEMFFCMSRLALCYFSVLFVIITFISKKRTHIVQAIVLAGIAVYNSFSAIPVFTYLSLFIMTLLFLRRSFDIVEAGNFFNLPAFKIILFMSTVIIAIWGIMGLGLLGFFIIYILRIDPMFSL</sequence>
<keyword evidence="4" id="KW-1185">Reference proteome</keyword>
<geneLocation type="plasmid" evidence="3 4">
    <name>pPBPR1</name>
</geneLocation>
<feature type="region of interest" description="Disordered" evidence="1">
    <location>
        <begin position="1"/>
        <end position="22"/>
    </location>
</feature>
<protein>
    <submittedName>
        <fullName evidence="3">Uncharacterized protein</fullName>
    </submittedName>
</protein>
<organism evidence="3 4">
    <name type="scientific">Photobacterium profundum (strain SS9)</name>
    <dbReference type="NCBI Taxonomy" id="298386"/>
    <lineage>
        <taxon>Bacteria</taxon>
        <taxon>Pseudomonadati</taxon>
        <taxon>Pseudomonadota</taxon>
        <taxon>Gammaproteobacteria</taxon>
        <taxon>Vibrionales</taxon>
        <taxon>Vibrionaceae</taxon>
        <taxon>Photobacterium</taxon>
    </lineage>
</organism>
<dbReference type="EMBL" id="CR377818">
    <property type="protein sequence ID" value="CAG17958.1"/>
    <property type="molecule type" value="Genomic_DNA"/>
</dbReference>
<dbReference type="AlphaFoldDB" id="Q6LW97"/>
<feature type="compositionally biased region" description="Basic residues" evidence="1">
    <location>
        <begin position="9"/>
        <end position="22"/>
    </location>
</feature>
<evidence type="ECO:0000313" key="4">
    <source>
        <dbReference type="Proteomes" id="UP000000593"/>
    </source>
</evidence>
<evidence type="ECO:0000256" key="1">
    <source>
        <dbReference type="SAM" id="MobiDB-lite"/>
    </source>
</evidence>
<dbReference type="KEGG" id="ppr:PBPRC0020"/>
<feature type="transmembrane region" description="Helical" evidence="2">
    <location>
        <begin position="128"/>
        <end position="156"/>
    </location>
</feature>
<reference evidence="4" key="1">
    <citation type="journal article" date="2005" name="Science">
        <title>Life at depth: Photobacterium profundum genome sequence and expression analysis.</title>
        <authorList>
            <person name="Vezzi A."/>
            <person name="Campanaro S."/>
            <person name="D'Angelo M."/>
            <person name="Simonato F."/>
            <person name="Vitulo N."/>
            <person name="Lauro F.M."/>
            <person name="Cestaro A."/>
            <person name="Malacrida G."/>
            <person name="Simionati B."/>
            <person name="Cannata N."/>
            <person name="Romualdi C."/>
            <person name="Bartlett D.H."/>
            <person name="Valle G."/>
        </authorList>
    </citation>
    <scope>NUCLEOTIDE SEQUENCE [LARGE SCALE GENOMIC DNA]</scope>
    <source>
        <strain evidence="4">ATCC BAA-1253 / SS9</strain>
    </source>
</reference>
<dbReference type="HOGENOM" id="CLU_1617464_0_0_6"/>
<name>Q6LW97_PHOPR</name>
<proteinExistence type="predicted"/>
<accession>Q6LW97</accession>
<keyword evidence="2" id="KW-0812">Transmembrane</keyword>
<evidence type="ECO:0000256" key="2">
    <source>
        <dbReference type="SAM" id="Phobius"/>
    </source>
</evidence>
<feature type="transmembrane region" description="Helical" evidence="2">
    <location>
        <begin position="79"/>
        <end position="108"/>
    </location>
</feature>
<evidence type="ECO:0000313" key="3">
    <source>
        <dbReference type="EMBL" id="CAG17958.1"/>
    </source>
</evidence>
<gene>
    <name evidence="3" type="ordered locus">PBPRC0020</name>
</gene>
<keyword evidence="2" id="KW-1133">Transmembrane helix</keyword>
<keyword evidence="2" id="KW-0472">Membrane</keyword>
<feature type="transmembrane region" description="Helical" evidence="2">
    <location>
        <begin position="41"/>
        <end position="67"/>
    </location>
</feature>
<keyword evidence="3" id="KW-0614">Plasmid</keyword>